<feature type="binding site" evidence="7 10">
    <location>
        <position position="355"/>
    </location>
    <ligand>
        <name>Mg(2+)</name>
        <dbReference type="ChEBI" id="CHEBI:18420"/>
    </ligand>
</feature>
<accession>A0A424YDX7</accession>
<protein>
    <recommendedName>
        <fullName evidence="7">Amidophosphoribosyltransferase</fullName>
        <shortName evidence="7">ATase</shortName>
        <ecNumber evidence="7">2.4.2.14</ecNumber>
    </recommendedName>
    <alternativeName>
        <fullName evidence="7">Glutamine phosphoribosylpyrophosphate amidotransferase</fullName>
        <shortName evidence="7">GPATase</shortName>
    </alternativeName>
</protein>
<reference evidence="13 14" key="1">
    <citation type="submission" date="2018-08" db="EMBL/GenBank/DDBJ databases">
        <title>The metabolism and importance of syntrophic acetate oxidation coupled to methane or sulfide production in haloalkaline environments.</title>
        <authorList>
            <person name="Timmers P.H.A."/>
            <person name="Vavourakis C.D."/>
            <person name="Sorokin D.Y."/>
            <person name="Sinninghe Damste J.S."/>
            <person name="Muyzer G."/>
            <person name="Stams A.J.M."/>
            <person name="Plugge C.M."/>
        </authorList>
    </citation>
    <scope>NUCLEOTIDE SEQUENCE [LARGE SCALE GENOMIC DNA]</scope>
    <source>
        <strain evidence="13">MSAO_Bac1</strain>
    </source>
</reference>
<comment type="function">
    <text evidence="7">Catalyzes the formation of phosphoribosylamine from phosphoribosylpyrophosphate (PRPP) and glutamine.</text>
</comment>
<comment type="caution">
    <text evidence="13">The sequence shown here is derived from an EMBL/GenBank/DDBJ whole genome shotgun (WGS) entry which is preliminary data.</text>
</comment>
<keyword evidence="6 7" id="KW-0315">Glutamine amidotransferase</keyword>
<dbReference type="InterPro" id="IPR029055">
    <property type="entry name" value="Ntn_hydrolases_N"/>
</dbReference>
<dbReference type="SUPFAM" id="SSF56235">
    <property type="entry name" value="N-terminal nucleophile aminohydrolases (Ntn hydrolases)"/>
    <property type="match status" value="1"/>
</dbReference>
<dbReference type="InterPro" id="IPR035584">
    <property type="entry name" value="PurF_N"/>
</dbReference>
<keyword evidence="7 11" id="KW-0411">Iron-sulfur</keyword>
<evidence type="ECO:0000256" key="2">
    <source>
        <dbReference type="ARBA" id="ARBA00010138"/>
    </source>
</evidence>
<dbReference type="PROSITE" id="PS51278">
    <property type="entry name" value="GATASE_TYPE_2"/>
    <property type="match status" value="1"/>
</dbReference>
<feature type="binding site" evidence="7 10">
    <location>
        <position position="293"/>
    </location>
    <ligand>
        <name>Mg(2+)</name>
        <dbReference type="ChEBI" id="CHEBI:18420"/>
    </ligand>
</feature>
<evidence type="ECO:0000313" key="14">
    <source>
        <dbReference type="Proteomes" id="UP000285138"/>
    </source>
</evidence>
<comment type="cofactor">
    <cofactor evidence="7 11">
        <name>[4Fe-4S] cluster</name>
        <dbReference type="ChEBI" id="CHEBI:49883"/>
    </cofactor>
    <text evidence="7 11">Binds 1 [4Fe-4S] cluster per subunit.</text>
</comment>
<dbReference type="Pfam" id="PF00156">
    <property type="entry name" value="Pribosyltran"/>
    <property type="match status" value="1"/>
</dbReference>
<dbReference type="AlphaFoldDB" id="A0A424YDX7"/>
<keyword evidence="7 10" id="KW-0460">Magnesium</keyword>
<dbReference type="InterPro" id="IPR005854">
    <property type="entry name" value="PurF"/>
</dbReference>
<dbReference type="NCBIfam" id="TIGR01134">
    <property type="entry name" value="purF"/>
    <property type="match status" value="1"/>
</dbReference>
<dbReference type="GO" id="GO:0051539">
    <property type="term" value="F:4 iron, 4 sulfur cluster binding"/>
    <property type="evidence" value="ECO:0007669"/>
    <property type="project" value="UniProtKB-KW"/>
</dbReference>
<feature type="active site" description="Nucleophile" evidence="7 9">
    <location>
        <position position="11"/>
    </location>
</feature>
<dbReference type="EMBL" id="QZAA01000165">
    <property type="protein sequence ID" value="RQD75296.1"/>
    <property type="molecule type" value="Genomic_DNA"/>
</dbReference>
<comment type="cofactor">
    <cofactor evidence="7 10">
        <name>Mg(2+)</name>
        <dbReference type="ChEBI" id="CHEBI:18420"/>
    </cofactor>
    <text evidence="7 10">Binds 1 Mg(2+) ion per subunit.</text>
</comment>
<gene>
    <name evidence="7" type="primary">purF</name>
    <name evidence="13" type="ORF">D5R97_06465</name>
</gene>
<organism evidence="13 14">
    <name type="scientific">Candidatus Syntrophonatronum acetioxidans</name>
    <dbReference type="NCBI Taxonomy" id="1795816"/>
    <lineage>
        <taxon>Bacteria</taxon>
        <taxon>Bacillati</taxon>
        <taxon>Bacillota</taxon>
        <taxon>Clostridia</taxon>
        <taxon>Eubacteriales</taxon>
        <taxon>Syntrophomonadaceae</taxon>
        <taxon>Candidatus Syntrophonatronum</taxon>
    </lineage>
</organism>
<dbReference type="PIRSF" id="PIRSF000485">
    <property type="entry name" value="Amd_phspho_trans"/>
    <property type="match status" value="1"/>
</dbReference>
<dbReference type="CDD" id="cd00715">
    <property type="entry name" value="GPATase_N"/>
    <property type="match status" value="1"/>
</dbReference>
<evidence type="ECO:0000256" key="5">
    <source>
        <dbReference type="ARBA" id="ARBA00022755"/>
    </source>
</evidence>
<evidence type="ECO:0000313" key="13">
    <source>
        <dbReference type="EMBL" id="RQD75296.1"/>
    </source>
</evidence>
<dbReference type="EC" id="2.4.2.14" evidence="7"/>
<keyword evidence="7 11" id="KW-0408">Iron</keyword>
<evidence type="ECO:0000259" key="12">
    <source>
        <dbReference type="PROSITE" id="PS51278"/>
    </source>
</evidence>
<keyword evidence="3 7" id="KW-0328">Glycosyltransferase</keyword>
<dbReference type="Gene3D" id="3.60.20.10">
    <property type="entry name" value="Glutamine Phosphoribosylpyrophosphate, subunit 1, domain 1"/>
    <property type="match status" value="1"/>
</dbReference>
<dbReference type="InterPro" id="IPR029057">
    <property type="entry name" value="PRTase-like"/>
</dbReference>
<dbReference type="Gene3D" id="3.40.50.2020">
    <property type="match status" value="1"/>
</dbReference>
<dbReference type="CDD" id="cd06223">
    <property type="entry name" value="PRTases_typeI"/>
    <property type="match status" value="1"/>
</dbReference>
<feature type="binding site" evidence="7 10">
    <location>
        <position position="356"/>
    </location>
    <ligand>
        <name>Mg(2+)</name>
        <dbReference type="ChEBI" id="CHEBI:18420"/>
    </ligand>
</feature>
<keyword evidence="4 7" id="KW-0808">Transferase</keyword>
<evidence type="ECO:0000256" key="7">
    <source>
        <dbReference type="HAMAP-Rule" id="MF_01931"/>
    </source>
</evidence>
<feature type="domain" description="Glutamine amidotransferase type-2" evidence="12">
    <location>
        <begin position="11"/>
        <end position="230"/>
    </location>
</feature>
<dbReference type="InterPro" id="IPR000836">
    <property type="entry name" value="PRTase_dom"/>
</dbReference>
<evidence type="ECO:0000256" key="1">
    <source>
        <dbReference type="ARBA" id="ARBA00005209"/>
    </source>
</evidence>
<feature type="binding site" evidence="7 11">
    <location>
        <position position="246"/>
    </location>
    <ligand>
        <name>[4Fe-4S] cluster</name>
        <dbReference type="ChEBI" id="CHEBI:49883"/>
    </ligand>
</feature>
<evidence type="ECO:0000256" key="8">
    <source>
        <dbReference type="PIRNR" id="PIRNR000485"/>
    </source>
</evidence>
<evidence type="ECO:0000256" key="4">
    <source>
        <dbReference type="ARBA" id="ARBA00022679"/>
    </source>
</evidence>
<sequence length="469" mass="51557">MLTSDKLKEECGVFGIYAPGKKVAEVTNYALYALQHRGQESAGIAVSDGKGIGMEKGMGLVSEVFNGSKIDRLKGHIAAGHVRYSTMGSSSLLNAQPLLIRYRKGSLAIGHNGNLVNGAEIRNQLEQVGSIFQTTTDSEIVAHLIARLEDDDFVESVKEALTFLRGAFAFVMITEDKLIGIRDPYGIRPLSLGILEDNFVLASETCAFDTIGAQFIRDIEPGEMVVIDEGGITSHRFAQKERRALCIFEFIYFARPDSNLHGRNVHLVRRELGKQLAREHPVEADIVTGVPDSSISAASGVAEGMGLPYEMGLVKNRYIGRTFIQPTQKIRSLGVKLKLNAVKQVIEDKRVVMVDDSIVRGTTSLQIVQMFRNAGAKEVHVRISSPPVVGSCFYGIDTSSTKELLGAQKTVEEIRRFIKADTLGYLSVEGMINSTGINGDSFCKACFDLSYLFDHSKKIRKNLFEKISR</sequence>
<feature type="binding site" evidence="7 11">
    <location>
        <position position="392"/>
    </location>
    <ligand>
        <name>[4Fe-4S] cluster</name>
        <dbReference type="ChEBI" id="CHEBI:49883"/>
    </ligand>
</feature>
<evidence type="ECO:0000256" key="3">
    <source>
        <dbReference type="ARBA" id="ARBA00022676"/>
    </source>
</evidence>
<keyword evidence="7 10" id="KW-0479">Metal-binding</keyword>
<comment type="catalytic activity">
    <reaction evidence="7 8">
        <text>5-phospho-beta-D-ribosylamine + L-glutamate + diphosphate = 5-phospho-alpha-D-ribose 1-diphosphate + L-glutamine + H2O</text>
        <dbReference type="Rhea" id="RHEA:14905"/>
        <dbReference type="ChEBI" id="CHEBI:15377"/>
        <dbReference type="ChEBI" id="CHEBI:29985"/>
        <dbReference type="ChEBI" id="CHEBI:33019"/>
        <dbReference type="ChEBI" id="CHEBI:58017"/>
        <dbReference type="ChEBI" id="CHEBI:58359"/>
        <dbReference type="ChEBI" id="CHEBI:58681"/>
        <dbReference type="EC" id="2.4.2.14"/>
    </reaction>
</comment>
<dbReference type="HAMAP" id="MF_01931">
    <property type="entry name" value="PurF"/>
    <property type="match status" value="1"/>
</dbReference>
<dbReference type="GO" id="GO:0006189">
    <property type="term" value="P:'de novo' IMP biosynthetic process"/>
    <property type="evidence" value="ECO:0007669"/>
    <property type="project" value="UniProtKB-UniRule"/>
</dbReference>
<evidence type="ECO:0000256" key="6">
    <source>
        <dbReference type="ARBA" id="ARBA00022962"/>
    </source>
</evidence>
<feature type="binding site" evidence="7 11">
    <location>
        <position position="443"/>
    </location>
    <ligand>
        <name>[4Fe-4S] cluster</name>
        <dbReference type="ChEBI" id="CHEBI:49883"/>
    </ligand>
</feature>
<dbReference type="PANTHER" id="PTHR11907">
    <property type="entry name" value="AMIDOPHOSPHORIBOSYLTRANSFERASE"/>
    <property type="match status" value="1"/>
</dbReference>
<dbReference type="SUPFAM" id="SSF53271">
    <property type="entry name" value="PRTase-like"/>
    <property type="match status" value="1"/>
</dbReference>
<name>A0A424YDX7_9FIRM</name>
<dbReference type="Proteomes" id="UP000285138">
    <property type="component" value="Unassembled WGS sequence"/>
</dbReference>
<evidence type="ECO:0000256" key="11">
    <source>
        <dbReference type="PIRSR" id="PIRSR000485-3"/>
    </source>
</evidence>
<comment type="pathway">
    <text evidence="1 7 8">Purine metabolism; IMP biosynthesis via de novo pathway; N(1)-(5-phospho-D-ribosyl)glycinamide from 5-phospho-alpha-D-ribose 1-diphosphate: step 1/2.</text>
</comment>
<dbReference type="Pfam" id="PF13522">
    <property type="entry name" value="GATase_6"/>
    <property type="match status" value="1"/>
</dbReference>
<keyword evidence="7" id="KW-0004">4Fe-4S</keyword>
<comment type="similarity">
    <text evidence="2 7 8">In the C-terminal section; belongs to the purine/pyrimidine phosphoribosyltransferase family.</text>
</comment>
<dbReference type="GO" id="GO:0004044">
    <property type="term" value="F:amidophosphoribosyltransferase activity"/>
    <property type="evidence" value="ECO:0007669"/>
    <property type="project" value="UniProtKB-UniRule"/>
</dbReference>
<dbReference type="GO" id="GO:0000287">
    <property type="term" value="F:magnesium ion binding"/>
    <property type="evidence" value="ECO:0007669"/>
    <property type="project" value="UniProtKB-UniRule"/>
</dbReference>
<evidence type="ECO:0000256" key="10">
    <source>
        <dbReference type="PIRSR" id="PIRSR000485-2"/>
    </source>
</evidence>
<dbReference type="InterPro" id="IPR017932">
    <property type="entry name" value="GATase_2_dom"/>
</dbReference>
<proteinExistence type="inferred from homology"/>
<keyword evidence="5 7" id="KW-0658">Purine biosynthesis</keyword>
<dbReference type="UniPathway" id="UPA00074">
    <property type="reaction ID" value="UER00124"/>
</dbReference>
<dbReference type="GO" id="GO:0009113">
    <property type="term" value="P:purine nucleobase biosynthetic process"/>
    <property type="evidence" value="ECO:0007669"/>
    <property type="project" value="UniProtKB-UniRule"/>
</dbReference>
<evidence type="ECO:0000256" key="9">
    <source>
        <dbReference type="PIRSR" id="PIRSR000485-1"/>
    </source>
</evidence>
<feature type="binding site" evidence="7 11">
    <location>
        <position position="446"/>
    </location>
    <ligand>
        <name>[4Fe-4S] cluster</name>
        <dbReference type="ChEBI" id="CHEBI:49883"/>
    </ligand>
</feature>